<dbReference type="PANTHER" id="PTHR47506">
    <property type="entry name" value="TRANSCRIPTIONAL REGULATORY PROTEIN"/>
    <property type="match status" value="1"/>
</dbReference>
<dbReference type="Gene3D" id="1.10.357.10">
    <property type="entry name" value="Tetracycline Repressor, domain 2"/>
    <property type="match status" value="1"/>
</dbReference>
<feature type="domain" description="HTH tetR-type" evidence="6">
    <location>
        <begin position="11"/>
        <end position="71"/>
    </location>
</feature>
<evidence type="ECO:0000259" key="6">
    <source>
        <dbReference type="PROSITE" id="PS50977"/>
    </source>
</evidence>
<protein>
    <submittedName>
        <fullName evidence="7">TetR family transcriptional regulator</fullName>
    </submittedName>
</protein>
<evidence type="ECO:0000256" key="3">
    <source>
        <dbReference type="ARBA" id="ARBA00023125"/>
    </source>
</evidence>
<keyword evidence="4" id="KW-0804">Transcription</keyword>
<dbReference type="AlphaFoldDB" id="A0A6I4P3K4"/>
<evidence type="ECO:0000256" key="5">
    <source>
        <dbReference type="PROSITE-ProRule" id="PRU00335"/>
    </source>
</evidence>
<dbReference type="PRINTS" id="PR00455">
    <property type="entry name" value="HTHTETR"/>
</dbReference>
<dbReference type="SUPFAM" id="SSF48498">
    <property type="entry name" value="Tetracyclin repressor-like, C-terminal domain"/>
    <property type="match status" value="1"/>
</dbReference>
<dbReference type="RefSeq" id="WP_160426930.1">
    <property type="nucleotide sequence ID" value="NZ_WSTA01000121.1"/>
</dbReference>
<gene>
    <name evidence="7" type="ORF">GB864_17265</name>
</gene>
<evidence type="ECO:0000256" key="4">
    <source>
        <dbReference type="ARBA" id="ARBA00023163"/>
    </source>
</evidence>
<feature type="DNA-binding region" description="H-T-H motif" evidence="5">
    <location>
        <begin position="34"/>
        <end position="53"/>
    </location>
</feature>
<accession>A0A6I4P3K4</accession>
<sequence>MAARGPYAKGVAKRAEILETALDVIARNGYSGATVREIADAVGLSQNGLLHYFGSKDALFTEILRRRDEVDDLAYGLRTGDDEAQLTEAMSALVTHNASVPGLVQLYARLSNEASEPGHPSHEYFRERYRSIRSLGTEVFARLQAEGRVRDDLDPAELGMLLFALLDGMQTQWMYDPESVDMAGAIDRFIALMAPAHR</sequence>
<dbReference type="Proteomes" id="UP000438182">
    <property type="component" value="Unassembled WGS sequence"/>
</dbReference>
<keyword evidence="8" id="KW-1185">Reference proteome</keyword>
<dbReference type="InterPro" id="IPR009057">
    <property type="entry name" value="Homeodomain-like_sf"/>
</dbReference>
<name>A0A6I4P3K4_9MICO</name>
<proteinExistence type="predicted"/>
<evidence type="ECO:0000256" key="1">
    <source>
        <dbReference type="ARBA" id="ARBA00022491"/>
    </source>
</evidence>
<organism evidence="7 8">
    <name type="scientific">Agromyces seonyuensis</name>
    <dbReference type="NCBI Taxonomy" id="2662446"/>
    <lineage>
        <taxon>Bacteria</taxon>
        <taxon>Bacillati</taxon>
        <taxon>Actinomycetota</taxon>
        <taxon>Actinomycetes</taxon>
        <taxon>Micrococcales</taxon>
        <taxon>Microbacteriaceae</taxon>
        <taxon>Agromyces</taxon>
    </lineage>
</organism>
<reference evidence="7 8" key="1">
    <citation type="submission" date="2019-12" db="EMBL/GenBank/DDBJ databases">
        <authorList>
            <person name="Kim Y.S."/>
        </authorList>
    </citation>
    <scope>NUCLEOTIDE SEQUENCE [LARGE SCALE GENOMIC DNA]</scope>
    <source>
        <strain evidence="7 8">MMS17-SY077</strain>
    </source>
</reference>
<evidence type="ECO:0000313" key="7">
    <source>
        <dbReference type="EMBL" id="MWC00293.1"/>
    </source>
</evidence>
<dbReference type="GO" id="GO:0003677">
    <property type="term" value="F:DNA binding"/>
    <property type="evidence" value="ECO:0007669"/>
    <property type="project" value="UniProtKB-UniRule"/>
</dbReference>
<dbReference type="PROSITE" id="PS50977">
    <property type="entry name" value="HTH_TETR_2"/>
    <property type="match status" value="1"/>
</dbReference>
<evidence type="ECO:0000256" key="2">
    <source>
        <dbReference type="ARBA" id="ARBA00023015"/>
    </source>
</evidence>
<dbReference type="Pfam" id="PF00440">
    <property type="entry name" value="TetR_N"/>
    <property type="match status" value="1"/>
</dbReference>
<dbReference type="InterPro" id="IPR001647">
    <property type="entry name" value="HTH_TetR"/>
</dbReference>
<dbReference type="InterPro" id="IPR039538">
    <property type="entry name" value="BetI_C"/>
</dbReference>
<dbReference type="Pfam" id="PF13977">
    <property type="entry name" value="TetR_C_6"/>
    <property type="match status" value="1"/>
</dbReference>
<keyword evidence="1" id="KW-0678">Repressor</keyword>
<keyword evidence="2" id="KW-0805">Transcription regulation</keyword>
<dbReference type="PANTHER" id="PTHR47506:SF6">
    <property type="entry name" value="HTH-TYPE TRANSCRIPTIONAL REPRESSOR NEMR"/>
    <property type="match status" value="1"/>
</dbReference>
<comment type="caution">
    <text evidence="7">The sequence shown here is derived from an EMBL/GenBank/DDBJ whole genome shotgun (WGS) entry which is preliminary data.</text>
</comment>
<dbReference type="SUPFAM" id="SSF46689">
    <property type="entry name" value="Homeodomain-like"/>
    <property type="match status" value="1"/>
</dbReference>
<dbReference type="EMBL" id="WSTA01000121">
    <property type="protein sequence ID" value="MWC00293.1"/>
    <property type="molecule type" value="Genomic_DNA"/>
</dbReference>
<evidence type="ECO:0000313" key="8">
    <source>
        <dbReference type="Proteomes" id="UP000438182"/>
    </source>
</evidence>
<dbReference type="InterPro" id="IPR036271">
    <property type="entry name" value="Tet_transcr_reg_TetR-rel_C_sf"/>
</dbReference>
<keyword evidence="3 5" id="KW-0238">DNA-binding</keyword>